<dbReference type="GO" id="GO:0005543">
    <property type="term" value="F:phospholipid binding"/>
    <property type="evidence" value="ECO:0007669"/>
    <property type="project" value="TreeGrafter"/>
</dbReference>
<dbReference type="FunFam" id="1.25.40.90:FF:000002">
    <property type="entry name" value="epsin-2 isoform X1"/>
    <property type="match status" value="1"/>
</dbReference>
<sequence>MLRTLCKGVEPEEKGFQHPTFQLEQISAELCIQPATMSTSMLRRQMKNLIQNFSEAEIKVREATSNDPWGPSSSLMSDISDLTYNVVACSEIMNMLWKRLNDQGKNWRHVYKALTLLEYLLKTGSDRVIQHCKENIYTVQILKEFQFIDRDGKDQGVNVREKAKQLVALVKDENKLQEERSHALKTKEKMAQAQATPPAPTGTPLRVGGLGGVSSGLASLGLGPQGPGAGFRTSGPGTSPGTNAAESKSTAEQDPAKSKEMEAGSKAPAAPPTATSMTATAATASESASELFGSSDPWDRPPPAPPADSDPWGGGGTTADASSDPWGDGSSAKNDPWGSTAASPPSGDPWNAPAAPASSTGTGAPTSDPWGGAGEAAPTAASNDPWGGDGGAAPTAASNDPWGDGGAAPTASTSDPWGGDGGAPATAATNDPWGDGGAQPTVSSTSDPWGGPAKDTTNGAVNQEPGGPTLSSGGGEGGAGSQTTLDTSSTATSFPARKTPESFLGASAALVDLDSLVSNKPKPKQSGPPMSSYPTSSPFMQSQGTCPVPGMAVSSGSTISKLGASHTPPASNPFGSTPSASISPHSSSLELSHFHTSPIPPNHTANLSPAMLAVDQIDMAVTAMRAQKPSQLGRTCMAVVVGGVYVAGQKQE</sequence>
<dbReference type="PROSITE" id="PS50942">
    <property type="entry name" value="ENTH"/>
    <property type="match status" value="1"/>
</dbReference>
<comment type="caution">
    <text evidence="8">The sequence shown here is derived from an EMBL/GenBank/DDBJ whole genome shotgun (WGS) entry which is preliminary data.</text>
</comment>
<dbReference type="SUPFAM" id="SSF48464">
    <property type="entry name" value="ENTH/VHS domain"/>
    <property type="match status" value="1"/>
</dbReference>
<dbReference type="OrthoDB" id="4033880at2759"/>
<evidence type="ECO:0000259" key="7">
    <source>
        <dbReference type="PROSITE" id="PS50942"/>
    </source>
</evidence>
<feature type="compositionally biased region" description="Low complexity" evidence="6">
    <location>
        <begin position="264"/>
        <end position="289"/>
    </location>
</feature>
<dbReference type="InterPro" id="IPR013809">
    <property type="entry name" value="ENTH"/>
</dbReference>
<proteinExistence type="inferred from homology"/>
<feature type="region of interest" description="Disordered" evidence="6">
    <location>
        <begin position="516"/>
        <end position="603"/>
    </location>
</feature>
<comment type="subcellular location">
    <subcellularLocation>
        <location evidence="1">Cytoplasm</location>
    </subcellularLocation>
</comment>
<keyword evidence="3" id="KW-0963">Cytoplasm</keyword>
<name>A0A9D3T299_MEGAT</name>
<evidence type="ECO:0000256" key="2">
    <source>
        <dbReference type="ARBA" id="ARBA00010130"/>
    </source>
</evidence>
<reference evidence="8" key="1">
    <citation type="submission" date="2021-01" db="EMBL/GenBank/DDBJ databases">
        <authorList>
            <person name="Zahm M."/>
            <person name="Roques C."/>
            <person name="Cabau C."/>
            <person name="Klopp C."/>
            <person name="Donnadieu C."/>
            <person name="Jouanno E."/>
            <person name="Lampietro C."/>
            <person name="Louis A."/>
            <person name="Herpin A."/>
            <person name="Echchiki A."/>
            <person name="Berthelot C."/>
            <person name="Parey E."/>
            <person name="Roest-Crollius H."/>
            <person name="Braasch I."/>
            <person name="Postlethwait J."/>
            <person name="Bobe J."/>
            <person name="Montfort J."/>
            <person name="Bouchez O."/>
            <person name="Begum T."/>
            <person name="Mejri S."/>
            <person name="Adams A."/>
            <person name="Chen W.-J."/>
            <person name="Guiguen Y."/>
        </authorList>
    </citation>
    <scope>NUCLEOTIDE SEQUENCE</scope>
    <source>
        <strain evidence="8">YG-15Mar2019-1</strain>
        <tissue evidence="8">Brain</tissue>
    </source>
</reference>
<keyword evidence="4" id="KW-0597">Phosphoprotein</keyword>
<dbReference type="Proteomes" id="UP001046870">
    <property type="component" value="Chromosome 21"/>
</dbReference>
<evidence type="ECO:0000256" key="1">
    <source>
        <dbReference type="ARBA" id="ARBA00004496"/>
    </source>
</evidence>
<dbReference type="GO" id="GO:0006897">
    <property type="term" value="P:endocytosis"/>
    <property type="evidence" value="ECO:0007669"/>
    <property type="project" value="TreeGrafter"/>
</dbReference>
<dbReference type="SMART" id="SM00273">
    <property type="entry name" value="ENTH"/>
    <property type="match status" value="1"/>
</dbReference>
<keyword evidence="5" id="KW-0677">Repeat</keyword>
<feature type="compositionally biased region" description="Polar residues" evidence="6">
    <location>
        <begin position="528"/>
        <end position="545"/>
    </location>
</feature>
<dbReference type="Gene3D" id="1.25.40.90">
    <property type="match status" value="1"/>
</dbReference>
<feature type="compositionally biased region" description="Basic and acidic residues" evidence="6">
    <location>
        <begin position="249"/>
        <end position="263"/>
    </location>
</feature>
<dbReference type="CDD" id="cd16990">
    <property type="entry name" value="ENTH_Epsin"/>
    <property type="match status" value="1"/>
</dbReference>
<feature type="compositionally biased region" description="Basic and acidic residues" evidence="6">
    <location>
        <begin position="178"/>
        <end position="190"/>
    </location>
</feature>
<evidence type="ECO:0000256" key="4">
    <source>
        <dbReference type="ARBA" id="ARBA00022553"/>
    </source>
</evidence>
<dbReference type="Pfam" id="PF01417">
    <property type="entry name" value="ENTH"/>
    <property type="match status" value="1"/>
</dbReference>
<keyword evidence="9" id="KW-1185">Reference proteome</keyword>
<dbReference type="AlphaFoldDB" id="A0A9D3T299"/>
<dbReference type="EMBL" id="JAFDVH010000021">
    <property type="protein sequence ID" value="KAG7457756.1"/>
    <property type="molecule type" value="Genomic_DNA"/>
</dbReference>
<dbReference type="InterPro" id="IPR008942">
    <property type="entry name" value="ENTH_VHS"/>
</dbReference>
<dbReference type="PANTHER" id="PTHR12276:SF103">
    <property type="entry name" value="EPSIN-1"/>
    <property type="match status" value="1"/>
</dbReference>
<evidence type="ECO:0000256" key="5">
    <source>
        <dbReference type="ARBA" id="ARBA00022737"/>
    </source>
</evidence>
<organism evidence="8 9">
    <name type="scientific">Megalops atlanticus</name>
    <name type="common">Tarpon</name>
    <name type="synonym">Clupea gigantea</name>
    <dbReference type="NCBI Taxonomy" id="7932"/>
    <lineage>
        <taxon>Eukaryota</taxon>
        <taxon>Metazoa</taxon>
        <taxon>Chordata</taxon>
        <taxon>Craniata</taxon>
        <taxon>Vertebrata</taxon>
        <taxon>Euteleostomi</taxon>
        <taxon>Actinopterygii</taxon>
        <taxon>Neopterygii</taxon>
        <taxon>Teleostei</taxon>
        <taxon>Elopiformes</taxon>
        <taxon>Megalopidae</taxon>
        <taxon>Megalops</taxon>
    </lineage>
</organism>
<evidence type="ECO:0000313" key="8">
    <source>
        <dbReference type="EMBL" id="KAG7457756.1"/>
    </source>
</evidence>
<feature type="compositionally biased region" description="Low complexity" evidence="6">
    <location>
        <begin position="576"/>
        <end position="597"/>
    </location>
</feature>
<dbReference type="GO" id="GO:0005886">
    <property type="term" value="C:plasma membrane"/>
    <property type="evidence" value="ECO:0007669"/>
    <property type="project" value="TreeGrafter"/>
</dbReference>
<comment type="similarity">
    <text evidence="2">Belongs to the epsin family.</text>
</comment>
<accession>A0A9D3T299</accession>
<evidence type="ECO:0000256" key="3">
    <source>
        <dbReference type="ARBA" id="ARBA00022490"/>
    </source>
</evidence>
<feature type="compositionally biased region" description="Polar residues" evidence="6">
    <location>
        <begin position="235"/>
        <end position="248"/>
    </location>
</feature>
<gene>
    <name evidence="8" type="ORF">MATL_G00230580</name>
</gene>
<feature type="domain" description="ENTH" evidence="7">
    <location>
        <begin position="48"/>
        <end position="180"/>
    </location>
</feature>
<feature type="region of interest" description="Disordered" evidence="6">
    <location>
        <begin position="178"/>
        <end position="498"/>
    </location>
</feature>
<dbReference type="GO" id="GO:0005768">
    <property type="term" value="C:endosome"/>
    <property type="evidence" value="ECO:0007669"/>
    <property type="project" value="TreeGrafter"/>
</dbReference>
<protein>
    <recommendedName>
        <fullName evidence="7">ENTH domain-containing protein</fullName>
    </recommendedName>
</protein>
<evidence type="ECO:0000256" key="6">
    <source>
        <dbReference type="SAM" id="MobiDB-lite"/>
    </source>
</evidence>
<dbReference type="PANTHER" id="PTHR12276">
    <property type="entry name" value="EPSIN/ENT-RELATED"/>
    <property type="match status" value="1"/>
</dbReference>
<evidence type="ECO:0000313" key="9">
    <source>
        <dbReference type="Proteomes" id="UP001046870"/>
    </source>
</evidence>
<dbReference type="GO" id="GO:0030125">
    <property type="term" value="C:clathrin vesicle coat"/>
    <property type="evidence" value="ECO:0007669"/>
    <property type="project" value="TreeGrafter"/>
</dbReference>
<dbReference type="GO" id="GO:0030276">
    <property type="term" value="F:clathrin binding"/>
    <property type="evidence" value="ECO:0007669"/>
    <property type="project" value="TreeGrafter"/>
</dbReference>